<proteinExistence type="predicted"/>
<accession>A0A6J5M624</accession>
<reference evidence="1" key="1">
    <citation type="submission" date="2020-04" db="EMBL/GenBank/DDBJ databases">
        <authorList>
            <person name="Chiriac C."/>
            <person name="Salcher M."/>
            <person name="Ghai R."/>
            <person name="Kavagutti S V."/>
        </authorList>
    </citation>
    <scope>NUCLEOTIDE SEQUENCE</scope>
</reference>
<name>A0A6J5M624_9CAUD</name>
<evidence type="ECO:0000313" key="1">
    <source>
        <dbReference type="EMBL" id="CAB4141571.1"/>
    </source>
</evidence>
<sequence>MATNSQIAFAPQGETVVVAAAVAPPAGVQAPVYEKFDAQGMGQYRIVNLSANTVFLGVGATAALATANAVAPVAGNPSPAIVLAPGAVEILRFNRTVYFSGAASSASTVYIVPGEGL</sequence>
<gene>
    <name evidence="1" type="ORF">UFOVP416_34</name>
</gene>
<dbReference type="EMBL" id="LR796392">
    <property type="protein sequence ID" value="CAB4141571.1"/>
    <property type="molecule type" value="Genomic_DNA"/>
</dbReference>
<organism evidence="1">
    <name type="scientific">uncultured Caudovirales phage</name>
    <dbReference type="NCBI Taxonomy" id="2100421"/>
    <lineage>
        <taxon>Viruses</taxon>
        <taxon>Duplodnaviria</taxon>
        <taxon>Heunggongvirae</taxon>
        <taxon>Uroviricota</taxon>
        <taxon>Caudoviricetes</taxon>
        <taxon>Peduoviridae</taxon>
        <taxon>Maltschvirus</taxon>
        <taxon>Maltschvirus maltsch</taxon>
    </lineage>
</organism>
<protein>
    <submittedName>
        <fullName evidence="1">Uncharacterized protein</fullName>
    </submittedName>
</protein>